<feature type="transmembrane region" description="Helical" evidence="1">
    <location>
        <begin position="34"/>
        <end position="54"/>
    </location>
</feature>
<dbReference type="Ensembl" id="ENSELUT00000108034.1">
    <property type="protein sequence ID" value="ENSELUP00000090668.1"/>
    <property type="gene ID" value="ENSELUG00000036133.1"/>
</dbReference>
<evidence type="ECO:0000313" key="3">
    <source>
        <dbReference type="Proteomes" id="UP000265140"/>
    </source>
</evidence>
<dbReference type="GO" id="GO:0016020">
    <property type="term" value="C:membrane"/>
    <property type="evidence" value="ECO:0007669"/>
    <property type="project" value="TreeGrafter"/>
</dbReference>
<reference evidence="2 3" key="1">
    <citation type="submission" date="2020-02" db="EMBL/GenBank/DDBJ databases">
        <title>Esox lucius (northern pike) genome, fEsoLuc1, primary haplotype.</title>
        <authorList>
            <person name="Myers G."/>
            <person name="Karagic N."/>
            <person name="Meyer A."/>
            <person name="Pippel M."/>
            <person name="Reichard M."/>
            <person name="Winkler S."/>
            <person name="Tracey A."/>
            <person name="Sims Y."/>
            <person name="Howe K."/>
            <person name="Rhie A."/>
            <person name="Formenti G."/>
            <person name="Durbin R."/>
            <person name="Fedrigo O."/>
            <person name="Jarvis E.D."/>
        </authorList>
    </citation>
    <scope>NUCLEOTIDE SEQUENCE [LARGE SCALE GENOMIC DNA]</scope>
</reference>
<dbReference type="Proteomes" id="UP000265140">
    <property type="component" value="Chromosome 21"/>
</dbReference>
<sequence length="140" mass="16160">MLRHQKSGHFRDCIEKPLSVGFQKLGGFVGRNPVWFLIVPLFISIGLGAGFYFLEDRQANGIEDQFTAIDGHAKKERFFVQKHFPQNHSEFSRLRLDTEGTYGSFIAVSESNILKQKPMEEILNLDKRVWHVKMLIGQHD</sequence>
<evidence type="ECO:0000256" key="1">
    <source>
        <dbReference type="SAM" id="Phobius"/>
    </source>
</evidence>
<dbReference type="AlphaFoldDB" id="A0AAY5KNF4"/>
<dbReference type="GeneTree" id="ENSGT00940000158727"/>
<reference evidence="2" key="2">
    <citation type="submission" date="2025-08" db="UniProtKB">
        <authorList>
            <consortium name="Ensembl"/>
        </authorList>
    </citation>
    <scope>IDENTIFICATION</scope>
</reference>
<organism evidence="2 3">
    <name type="scientific">Esox lucius</name>
    <name type="common">Northern pike</name>
    <dbReference type="NCBI Taxonomy" id="8010"/>
    <lineage>
        <taxon>Eukaryota</taxon>
        <taxon>Metazoa</taxon>
        <taxon>Chordata</taxon>
        <taxon>Craniata</taxon>
        <taxon>Vertebrata</taxon>
        <taxon>Euteleostomi</taxon>
        <taxon>Actinopterygii</taxon>
        <taxon>Neopterygii</taxon>
        <taxon>Teleostei</taxon>
        <taxon>Protacanthopterygii</taxon>
        <taxon>Esociformes</taxon>
        <taxon>Esocidae</taxon>
        <taxon>Esox</taxon>
    </lineage>
</organism>
<proteinExistence type="predicted"/>
<dbReference type="PANTHER" id="PTHR10796:SF60">
    <property type="entry name" value="PATCHED DOMAIN-CONTAINING PROTEIN 3"/>
    <property type="match status" value="1"/>
</dbReference>
<accession>A0AAY5KNF4</accession>
<keyword evidence="1" id="KW-0472">Membrane</keyword>
<keyword evidence="3" id="KW-1185">Reference proteome</keyword>
<dbReference type="PANTHER" id="PTHR10796">
    <property type="entry name" value="PATCHED-RELATED"/>
    <property type="match status" value="1"/>
</dbReference>
<protein>
    <submittedName>
        <fullName evidence="2">Uncharacterized protein</fullName>
    </submittedName>
</protein>
<name>A0AAY5KNF4_ESOLU</name>
<reference evidence="2" key="3">
    <citation type="submission" date="2025-09" db="UniProtKB">
        <authorList>
            <consortium name="Ensembl"/>
        </authorList>
    </citation>
    <scope>IDENTIFICATION</scope>
</reference>
<keyword evidence="1" id="KW-0812">Transmembrane</keyword>
<evidence type="ECO:0000313" key="2">
    <source>
        <dbReference type="Ensembl" id="ENSELUP00000090668.1"/>
    </source>
</evidence>
<dbReference type="InterPro" id="IPR051697">
    <property type="entry name" value="Patched_domain-protein"/>
</dbReference>
<keyword evidence="1" id="KW-1133">Transmembrane helix</keyword>